<dbReference type="STRING" id="1432307.W9CDM1"/>
<evidence type="ECO:0000256" key="1">
    <source>
        <dbReference type="SAM" id="Coils"/>
    </source>
</evidence>
<organism evidence="3 4">
    <name type="scientific">Sclerotinia borealis (strain F-4128)</name>
    <dbReference type="NCBI Taxonomy" id="1432307"/>
    <lineage>
        <taxon>Eukaryota</taxon>
        <taxon>Fungi</taxon>
        <taxon>Dikarya</taxon>
        <taxon>Ascomycota</taxon>
        <taxon>Pezizomycotina</taxon>
        <taxon>Leotiomycetes</taxon>
        <taxon>Helotiales</taxon>
        <taxon>Sclerotiniaceae</taxon>
        <taxon>Sclerotinia</taxon>
    </lineage>
</organism>
<evidence type="ECO:0000313" key="4">
    <source>
        <dbReference type="Proteomes" id="UP000019487"/>
    </source>
</evidence>
<accession>W9CDM1</accession>
<sequence>MPKSKGTRRLVVKTLRECRPFTFLRKSPTQPSNIEASTAVQQDIPCSDSFRRPSSDAFATIDRRRERQASMQSDPEETRVYTPPQTPNPSVIQAPLVQTRAIIPETRAQMQERDCNPPSSDFGPYEKSNINDRRRLPFLLQHGVFFRICITLEGAIFDFIKRWVPEFLVNRNLRFAQEVELNFWERYLAAPIIPPEAFETRDHIPQFHELLDRFKETRHTFVHRKKPPVLYVDQMLADAIEMTRIIADETRAEKLDGIYQIVHHMGSLLKNQVTIESKGILEDRLQVNKHAQEMPMGWLEASRLQEEELEILRDLNHDNDKYEALYANALQALEDMMESVSNSLVG</sequence>
<dbReference type="HOGENOM" id="CLU_802066_0_0_1"/>
<feature type="coiled-coil region" evidence="1">
    <location>
        <begin position="312"/>
        <end position="339"/>
    </location>
</feature>
<dbReference type="AlphaFoldDB" id="W9CDM1"/>
<feature type="compositionally biased region" description="Polar residues" evidence="2">
    <location>
        <begin position="27"/>
        <end position="41"/>
    </location>
</feature>
<protein>
    <submittedName>
        <fullName evidence="3">Uncharacterized protein</fullName>
    </submittedName>
</protein>
<keyword evidence="4" id="KW-1185">Reference proteome</keyword>
<gene>
    <name evidence="3" type="ORF">SBOR_4797</name>
</gene>
<name>W9CDM1_SCLBF</name>
<dbReference type="Proteomes" id="UP000019487">
    <property type="component" value="Unassembled WGS sequence"/>
</dbReference>
<evidence type="ECO:0000313" key="3">
    <source>
        <dbReference type="EMBL" id="ESZ94837.1"/>
    </source>
</evidence>
<feature type="region of interest" description="Disordered" evidence="2">
    <location>
        <begin position="25"/>
        <end position="91"/>
    </location>
</feature>
<reference evidence="3 4" key="1">
    <citation type="journal article" date="2014" name="Genome Announc.">
        <title>Draft genome sequence of Sclerotinia borealis, a psychrophilic plant pathogenic fungus.</title>
        <authorList>
            <person name="Mardanov A.V."/>
            <person name="Beletsky A.V."/>
            <person name="Kadnikov V.V."/>
            <person name="Ignatov A.N."/>
            <person name="Ravin N.V."/>
        </authorList>
    </citation>
    <scope>NUCLEOTIDE SEQUENCE [LARGE SCALE GENOMIC DNA]</scope>
    <source>
        <strain evidence="4">F-4157</strain>
    </source>
</reference>
<proteinExistence type="predicted"/>
<dbReference type="EMBL" id="AYSA01000223">
    <property type="protein sequence ID" value="ESZ94837.1"/>
    <property type="molecule type" value="Genomic_DNA"/>
</dbReference>
<dbReference type="OrthoDB" id="5324651at2759"/>
<comment type="caution">
    <text evidence="3">The sequence shown here is derived from an EMBL/GenBank/DDBJ whole genome shotgun (WGS) entry which is preliminary data.</text>
</comment>
<evidence type="ECO:0000256" key="2">
    <source>
        <dbReference type="SAM" id="MobiDB-lite"/>
    </source>
</evidence>
<keyword evidence="1" id="KW-0175">Coiled coil</keyword>